<keyword evidence="5 6" id="KW-0472">Membrane</keyword>
<dbReference type="PIRSF" id="PIRSF035875">
    <property type="entry name" value="RNase_BN"/>
    <property type="match status" value="1"/>
</dbReference>
<feature type="transmembrane region" description="Helical" evidence="6">
    <location>
        <begin position="58"/>
        <end position="80"/>
    </location>
</feature>
<feature type="transmembrane region" description="Helical" evidence="6">
    <location>
        <begin position="240"/>
        <end position="263"/>
    </location>
</feature>
<keyword evidence="2" id="KW-1003">Cell membrane</keyword>
<keyword evidence="3 6" id="KW-0812">Transmembrane</keyword>
<evidence type="ECO:0000256" key="5">
    <source>
        <dbReference type="ARBA" id="ARBA00023136"/>
    </source>
</evidence>
<evidence type="ECO:0000256" key="2">
    <source>
        <dbReference type="ARBA" id="ARBA00022475"/>
    </source>
</evidence>
<evidence type="ECO:0000256" key="4">
    <source>
        <dbReference type="ARBA" id="ARBA00022989"/>
    </source>
</evidence>
<dbReference type="InterPro" id="IPR017039">
    <property type="entry name" value="Virul_fac_BrkB"/>
</dbReference>
<reference evidence="7" key="1">
    <citation type="submission" date="2022-07" db="EMBL/GenBank/DDBJ databases">
        <title>Taxonomy of Novel Oxalotrophic and Methylotrophic Bacteria.</title>
        <authorList>
            <person name="Sahin N."/>
            <person name="Tani A."/>
        </authorList>
    </citation>
    <scope>NUCLEOTIDE SEQUENCE</scope>
    <source>
        <strain evidence="7">Y10</strain>
    </source>
</reference>
<feature type="transmembrane region" description="Helical" evidence="6">
    <location>
        <begin position="275"/>
        <end position="297"/>
    </location>
</feature>
<keyword evidence="8" id="KW-1185">Reference proteome</keyword>
<dbReference type="PANTHER" id="PTHR30213">
    <property type="entry name" value="INNER MEMBRANE PROTEIN YHJD"/>
    <property type="match status" value="1"/>
</dbReference>
<dbReference type="Proteomes" id="UP001143543">
    <property type="component" value="Unassembled WGS sequence"/>
</dbReference>
<evidence type="ECO:0000313" key="8">
    <source>
        <dbReference type="Proteomes" id="UP001143543"/>
    </source>
</evidence>
<evidence type="ECO:0000256" key="6">
    <source>
        <dbReference type="SAM" id="Phobius"/>
    </source>
</evidence>
<feature type="transmembrane region" description="Helical" evidence="6">
    <location>
        <begin position="120"/>
        <end position="140"/>
    </location>
</feature>
<evidence type="ECO:0000313" key="7">
    <source>
        <dbReference type="EMBL" id="GLB49980.1"/>
    </source>
</evidence>
<protein>
    <submittedName>
        <fullName evidence="7">Uncharacterized protein</fullName>
    </submittedName>
</protein>
<dbReference type="NCBIfam" id="TIGR00765">
    <property type="entry name" value="yihY_not_rbn"/>
    <property type="match status" value="1"/>
</dbReference>
<dbReference type="EMBL" id="BRVO01000002">
    <property type="protein sequence ID" value="GLB49980.1"/>
    <property type="molecule type" value="Genomic_DNA"/>
</dbReference>
<dbReference type="RefSeq" id="WP_281765597.1">
    <property type="nucleotide sequence ID" value="NZ_BRVO01000002.1"/>
</dbReference>
<gene>
    <name evidence="7" type="primary">yfkH</name>
    <name evidence="7" type="ORF">Y10_23480</name>
</gene>
<accession>A0ABQ5MKN0</accession>
<organism evidence="7 8">
    <name type="scientific">Neptunitalea lumnitzerae</name>
    <dbReference type="NCBI Taxonomy" id="2965509"/>
    <lineage>
        <taxon>Bacteria</taxon>
        <taxon>Pseudomonadati</taxon>
        <taxon>Bacteroidota</taxon>
        <taxon>Flavobacteriia</taxon>
        <taxon>Flavobacteriales</taxon>
        <taxon>Flavobacteriaceae</taxon>
        <taxon>Neptunitalea</taxon>
    </lineage>
</organism>
<comment type="caution">
    <text evidence="7">The sequence shown here is derived from an EMBL/GenBank/DDBJ whole genome shotgun (WGS) entry which is preliminary data.</text>
</comment>
<proteinExistence type="predicted"/>
<name>A0ABQ5MKN0_9FLAO</name>
<feature type="transmembrane region" description="Helical" evidence="6">
    <location>
        <begin position="160"/>
        <end position="183"/>
    </location>
</feature>
<dbReference type="Pfam" id="PF03631">
    <property type="entry name" value="Virul_fac_BrkB"/>
    <property type="match status" value="1"/>
</dbReference>
<evidence type="ECO:0000256" key="3">
    <source>
        <dbReference type="ARBA" id="ARBA00022692"/>
    </source>
</evidence>
<sequence>MSEAVESKLRKIPLVRNLVDVLKRFKLSAFEGISLYDVLEMYILGIVKGALSYRAAAISYSFFIAIFPFLLFLMNLIPYVPVDDFQHNFLGFIEGLLPPKTANFFDPVFEDIANRKRGGLLSSVFVLSIFLMANGVNAIFGGFENSYHSKEKRNYFRQYLMSIMVALMLSLLLLIFVAVFIYFEVDLETYVVQNLTDYGYISSDEIGVTIVKVLLFIVITYLSTAILYYFGTVDGKESRFFSPGALLTTILIIITTYLFGIYIENFNNYNELYGSIGALLIFMLYIWLNSNLLLLGYELNAALMSLKNNE</sequence>
<feature type="transmembrane region" description="Helical" evidence="6">
    <location>
        <begin position="206"/>
        <end position="228"/>
    </location>
</feature>
<dbReference type="PANTHER" id="PTHR30213:SF0">
    <property type="entry name" value="UPF0761 MEMBRANE PROTEIN YIHY"/>
    <property type="match status" value="1"/>
</dbReference>
<evidence type="ECO:0000256" key="1">
    <source>
        <dbReference type="ARBA" id="ARBA00004651"/>
    </source>
</evidence>
<comment type="subcellular location">
    <subcellularLocation>
        <location evidence="1">Cell membrane</location>
        <topology evidence="1">Multi-pass membrane protein</topology>
    </subcellularLocation>
</comment>
<keyword evidence="4 6" id="KW-1133">Transmembrane helix</keyword>